<dbReference type="InterPro" id="IPR000845">
    <property type="entry name" value="Nucleoside_phosphorylase_d"/>
</dbReference>
<organism evidence="4 5">
    <name type="scientific">Monosporascus ibericus</name>
    <dbReference type="NCBI Taxonomy" id="155417"/>
    <lineage>
        <taxon>Eukaryota</taxon>
        <taxon>Fungi</taxon>
        <taxon>Dikarya</taxon>
        <taxon>Ascomycota</taxon>
        <taxon>Pezizomycotina</taxon>
        <taxon>Sordariomycetes</taxon>
        <taxon>Xylariomycetidae</taxon>
        <taxon>Xylariales</taxon>
        <taxon>Xylariales incertae sedis</taxon>
        <taxon>Monosporascus</taxon>
    </lineage>
</organism>
<dbReference type="InterPro" id="IPR007111">
    <property type="entry name" value="NACHT_NTPase"/>
</dbReference>
<dbReference type="GO" id="GO:0003824">
    <property type="term" value="F:catalytic activity"/>
    <property type="evidence" value="ECO:0007669"/>
    <property type="project" value="InterPro"/>
</dbReference>
<dbReference type="InterPro" id="IPR015943">
    <property type="entry name" value="WD40/YVTN_repeat-like_dom_sf"/>
</dbReference>
<evidence type="ECO:0000313" key="4">
    <source>
        <dbReference type="EMBL" id="RYO89737.1"/>
    </source>
</evidence>
<dbReference type="AlphaFoldDB" id="A0A4Q4T007"/>
<dbReference type="InterPro" id="IPR056884">
    <property type="entry name" value="NPHP3-like_N"/>
</dbReference>
<dbReference type="Gene3D" id="3.40.50.1580">
    <property type="entry name" value="Nucleoside phosphorylase domain"/>
    <property type="match status" value="1"/>
</dbReference>
<evidence type="ECO:0000259" key="3">
    <source>
        <dbReference type="PROSITE" id="PS50837"/>
    </source>
</evidence>
<dbReference type="PROSITE" id="PS50837">
    <property type="entry name" value="NACHT"/>
    <property type="match status" value="1"/>
</dbReference>
<dbReference type="OrthoDB" id="538223at2759"/>
<sequence>MAKRRQPCREDYTIGWVCALSLELAAAQEMLDEEHEDLDYDANDTNIYTLGRIGEHNVVIACLPEGQTGTNSAAAVAVQMQSAFTSIRFGLMVGIGGGVPSVEADIRLGDVVVSRPHKAHGGVVQYDSGKATPSGFARTGFLNTPPTILLNAVAKLRANHVRGKSRVTEYASKLNSLQTFAREDAGPDILFEADYNHVDGAACEQCSKGRVVERQSRGNQEIVVHYGIIASGNQVMRDAAERDRVSSELGGVLCFEMEAAGLMNCFPCLVIRALEDKLNRLPYAEDAPFNSYSKQHESDCPPDTRVDLLYDIYNWADGQDERCIFWLNGLAGTGKSTIARTVARKYSEERLGASFFFARGGGDVSRAGMFVTSIAVQLANNVPPLKRSICDAITDRSDITSQSLRDQWHHLVLRPLSKQDGNGCHSSYVLIVDALDECDDDNSIRIILQLLAEARTLKTVGLRVFLTSRPEISIRYGFCQIPDVEHQDFILHHISPSVVDHDIYIFLDYNLGLIRQERRLDAGWPGKEVVTRLAQNASGLFIWAATACRFIHEGKRFAVKRLDMTICGNRNAATGPEKRLDEIYITVLQNSIPSDYTDEEIKEQYRTLGHALGSVAVLFSPLSIRSLIKLWDTATRALQQTFKGHRGAVNIAAFSPDGKRVLSCDDGIWGDYCTVKLWDAATGALQQTFEGHQGLVKTVQFSPDGKMVASCRDGAFDKDDDGRVKHWDAATGALQQTLRGGRGPVTKITFSPDSKMVASSHSGPGFHDTLKFWDAATGVLQQIFEDSPCWFDKIIFSPDGKMVGPYNYDKIKFWDAATGTLRQTFDHQGPIEALTFSPDGKMVASCEYSAVKIWDASTGALQQTFKCYQDRVTAITFSPDSKMVASYSRFDGNGDSIVKLWDTATEALQQTLEHHQGLVTAITFSPDGRMVASCDNGAPDDDDDDDDDGTVKLWDAATGALQQTFKGYWGPVTAIAFSPDGNIVASCNMGNWESNNGIIKLWNTTTGAIQQTFKVHKGWINTVTFSLDGKMVASCDSGSSANCGNGTVMLWDAATGALQQTLKGDAIIQTFFLSDTFLQTTVNEQWVRWGTEDMLWLPFEHRPSCTAVYGNVVALGYRSGRLSILEFAF</sequence>
<dbReference type="Proteomes" id="UP000293360">
    <property type="component" value="Unassembled WGS sequence"/>
</dbReference>
<dbReference type="STRING" id="155417.A0A4Q4T007"/>
<dbReference type="InterPro" id="IPR035994">
    <property type="entry name" value="Nucleoside_phosphorylase_sf"/>
</dbReference>
<keyword evidence="2" id="KW-0853">WD repeat</keyword>
<dbReference type="Pfam" id="PF01048">
    <property type="entry name" value="PNP_UDP_1"/>
    <property type="match status" value="1"/>
</dbReference>
<dbReference type="Pfam" id="PF24883">
    <property type="entry name" value="NPHP3_N"/>
    <property type="match status" value="1"/>
</dbReference>
<dbReference type="InterPro" id="IPR027417">
    <property type="entry name" value="P-loop_NTPase"/>
</dbReference>
<dbReference type="CDD" id="cd00200">
    <property type="entry name" value="WD40"/>
    <property type="match status" value="1"/>
</dbReference>
<evidence type="ECO:0000313" key="5">
    <source>
        <dbReference type="Proteomes" id="UP000293360"/>
    </source>
</evidence>
<name>A0A4Q4T007_9PEZI</name>
<feature type="repeat" description="WD" evidence="2">
    <location>
        <begin position="824"/>
        <end position="864"/>
    </location>
</feature>
<dbReference type="SUPFAM" id="SSF52540">
    <property type="entry name" value="P-loop containing nucleoside triphosphate hydrolases"/>
    <property type="match status" value="1"/>
</dbReference>
<dbReference type="PROSITE" id="PS50082">
    <property type="entry name" value="WD_REPEATS_2"/>
    <property type="match status" value="1"/>
</dbReference>
<protein>
    <recommendedName>
        <fullName evidence="3">NACHT domain-containing protein</fullName>
    </recommendedName>
</protein>
<dbReference type="EMBL" id="QJNU01000682">
    <property type="protein sequence ID" value="RYO89737.1"/>
    <property type="molecule type" value="Genomic_DNA"/>
</dbReference>
<dbReference type="InterPro" id="IPR011047">
    <property type="entry name" value="Quinoprotein_ADH-like_sf"/>
</dbReference>
<dbReference type="Pfam" id="PF00400">
    <property type="entry name" value="WD40"/>
    <property type="match status" value="8"/>
</dbReference>
<evidence type="ECO:0000256" key="1">
    <source>
        <dbReference type="ARBA" id="ARBA00022737"/>
    </source>
</evidence>
<comment type="caution">
    <text evidence="4">The sequence shown here is derived from an EMBL/GenBank/DDBJ whole genome shotgun (WGS) entry which is preliminary data.</text>
</comment>
<dbReference type="Gene3D" id="3.40.50.300">
    <property type="entry name" value="P-loop containing nucleotide triphosphate hydrolases"/>
    <property type="match status" value="1"/>
</dbReference>
<dbReference type="PANTHER" id="PTHR46082">
    <property type="entry name" value="ATP/GTP-BINDING PROTEIN-RELATED"/>
    <property type="match status" value="1"/>
</dbReference>
<dbReference type="SUPFAM" id="SSF53167">
    <property type="entry name" value="Purine and uridine phosphorylases"/>
    <property type="match status" value="1"/>
</dbReference>
<dbReference type="SUPFAM" id="SSF50998">
    <property type="entry name" value="Quinoprotein alcohol dehydrogenase-like"/>
    <property type="match status" value="1"/>
</dbReference>
<feature type="domain" description="NACHT" evidence="3">
    <location>
        <begin position="323"/>
        <end position="470"/>
    </location>
</feature>
<keyword evidence="1" id="KW-0677">Repeat</keyword>
<dbReference type="GO" id="GO:0009116">
    <property type="term" value="P:nucleoside metabolic process"/>
    <property type="evidence" value="ECO:0007669"/>
    <property type="project" value="InterPro"/>
</dbReference>
<dbReference type="SMART" id="SM00320">
    <property type="entry name" value="WD40"/>
    <property type="match status" value="8"/>
</dbReference>
<accession>A0A4Q4T007</accession>
<gene>
    <name evidence="4" type="ORF">DL764_008540</name>
</gene>
<keyword evidence="5" id="KW-1185">Reference proteome</keyword>
<evidence type="ECO:0000256" key="2">
    <source>
        <dbReference type="PROSITE-ProRule" id="PRU00221"/>
    </source>
</evidence>
<reference evidence="4 5" key="1">
    <citation type="submission" date="2018-06" db="EMBL/GenBank/DDBJ databases">
        <title>Complete Genomes of Monosporascus.</title>
        <authorList>
            <person name="Robinson A.J."/>
            <person name="Natvig D.O."/>
        </authorList>
    </citation>
    <scope>NUCLEOTIDE SEQUENCE [LARGE SCALE GENOMIC DNA]</scope>
    <source>
        <strain evidence="4 5">CBS 110550</strain>
    </source>
</reference>
<proteinExistence type="predicted"/>
<dbReference type="PANTHER" id="PTHR46082:SF11">
    <property type="entry name" value="AAA+ ATPASE DOMAIN-CONTAINING PROTEIN-RELATED"/>
    <property type="match status" value="1"/>
</dbReference>
<dbReference type="InterPro" id="IPR001680">
    <property type="entry name" value="WD40_rpt"/>
</dbReference>
<dbReference type="Gene3D" id="2.130.10.10">
    <property type="entry name" value="YVTN repeat-like/Quinoprotein amine dehydrogenase"/>
    <property type="match status" value="3"/>
</dbReference>
<dbReference type="InterPro" id="IPR053137">
    <property type="entry name" value="NLR-like"/>
</dbReference>